<keyword evidence="8" id="KW-0406">Ion transport</keyword>
<keyword evidence="4 13" id="KW-1134">Transmembrane beta strand</keyword>
<evidence type="ECO:0000256" key="7">
    <source>
        <dbReference type="ARBA" id="ARBA00023004"/>
    </source>
</evidence>
<dbReference type="Gene3D" id="2.40.170.20">
    <property type="entry name" value="TonB-dependent receptor, beta-barrel domain"/>
    <property type="match status" value="1"/>
</dbReference>
<dbReference type="EMBL" id="CP104562">
    <property type="protein sequence ID" value="UXH77573.1"/>
    <property type="molecule type" value="Genomic_DNA"/>
</dbReference>
<evidence type="ECO:0000256" key="15">
    <source>
        <dbReference type="SAM" id="SignalP"/>
    </source>
</evidence>
<evidence type="ECO:0000256" key="13">
    <source>
        <dbReference type="PROSITE-ProRule" id="PRU01360"/>
    </source>
</evidence>
<comment type="subcellular location">
    <subcellularLocation>
        <location evidence="1 13">Cell outer membrane</location>
        <topology evidence="1 13">Multi-pass membrane protein</topology>
    </subcellularLocation>
</comment>
<accession>A0ABY6AXC6</accession>
<comment type="similarity">
    <text evidence="2 13 14">Belongs to the TonB-dependent receptor family.</text>
</comment>
<dbReference type="InterPro" id="IPR012910">
    <property type="entry name" value="Plug_dom"/>
</dbReference>
<keyword evidence="5" id="KW-0410">Iron transport</keyword>
<evidence type="ECO:0000256" key="12">
    <source>
        <dbReference type="ARBA" id="ARBA00023237"/>
    </source>
</evidence>
<keyword evidence="9 14" id="KW-0798">TonB box</keyword>
<evidence type="ECO:0000256" key="2">
    <source>
        <dbReference type="ARBA" id="ARBA00009810"/>
    </source>
</evidence>
<evidence type="ECO:0000259" key="16">
    <source>
        <dbReference type="Pfam" id="PF00593"/>
    </source>
</evidence>
<protein>
    <submittedName>
        <fullName evidence="18">TonB-dependent receptor</fullName>
    </submittedName>
</protein>
<dbReference type="Gene3D" id="2.170.130.10">
    <property type="entry name" value="TonB-dependent receptor, plug domain"/>
    <property type="match status" value="1"/>
</dbReference>
<reference evidence="18" key="1">
    <citation type="submission" date="2022-10" db="EMBL/GenBank/DDBJ databases">
        <title>Characterization and whole genome sequencing of a new Roseateles species, isolated from fresh water.</title>
        <authorList>
            <person name="Guliayeva D.Y."/>
            <person name="Akhremchuk A.E."/>
            <person name="Sikolenko M.A."/>
            <person name="Valentovich L.N."/>
            <person name="Sidarenka A.V."/>
        </authorList>
    </citation>
    <scope>NUCLEOTIDE SEQUENCE</scope>
    <source>
        <strain evidence="18">BIM B-1768</strain>
    </source>
</reference>
<keyword evidence="19" id="KW-1185">Reference proteome</keyword>
<dbReference type="PANTHER" id="PTHR32552">
    <property type="entry name" value="FERRICHROME IRON RECEPTOR-RELATED"/>
    <property type="match status" value="1"/>
</dbReference>
<keyword evidence="7" id="KW-0408">Iron</keyword>
<evidence type="ECO:0000256" key="5">
    <source>
        <dbReference type="ARBA" id="ARBA00022496"/>
    </source>
</evidence>
<evidence type="ECO:0000256" key="11">
    <source>
        <dbReference type="ARBA" id="ARBA00023170"/>
    </source>
</evidence>
<evidence type="ECO:0000256" key="14">
    <source>
        <dbReference type="RuleBase" id="RU003357"/>
    </source>
</evidence>
<name>A0ABY6AXC6_9BURK</name>
<keyword evidence="15" id="KW-0732">Signal</keyword>
<proteinExistence type="inferred from homology"/>
<evidence type="ECO:0000256" key="1">
    <source>
        <dbReference type="ARBA" id="ARBA00004571"/>
    </source>
</evidence>
<gene>
    <name evidence="18" type="ORF">N4261_21680</name>
</gene>
<evidence type="ECO:0000256" key="3">
    <source>
        <dbReference type="ARBA" id="ARBA00022448"/>
    </source>
</evidence>
<dbReference type="SUPFAM" id="SSF56935">
    <property type="entry name" value="Porins"/>
    <property type="match status" value="1"/>
</dbReference>
<dbReference type="Proteomes" id="UP001064933">
    <property type="component" value="Chromosome"/>
</dbReference>
<keyword evidence="10 13" id="KW-0472">Membrane</keyword>
<dbReference type="InterPro" id="IPR000531">
    <property type="entry name" value="Beta-barrel_TonB"/>
</dbReference>
<keyword evidence="12 13" id="KW-0998">Cell outer membrane</keyword>
<dbReference type="Pfam" id="PF00593">
    <property type="entry name" value="TonB_dep_Rec_b-barrel"/>
    <property type="match status" value="1"/>
</dbReference>
<evidence type="ECO:0000313" key="18">
    <source>
        <dbReference type="EMBL" id="UXH77573.1"/>
    </source>
</evidence>
<feature type="chain" id="PRO_5047312400" evidence="15">
    <location>
        <begin position="39"/>
        <end position="710"/>
    </location>
</feature>
<evidence type="ECO:0000256" key="6">
    <source>
        <dbReference type="ARBA" id="ARBA00022692"/>
    </source>
</evidence>
<evidence type="ECO:0000256" key="9">
    <source>
        <dbReference type="ARBA" id="ARBA00023077"/>
    </source>
</evidence>
<dbReference type="Pfam" id="PF07715">
    <property type="entry name" value="Plug"/>
    <property type="match status" value="1"/>
</dbReference>
<dbReference type="RefSeq" id="WP_261757324.1">
    <property type="nucleotide sequence ID" value="NZ_CP104562.2"/>
</dbReference>
<dbReference type="InterPro" id="IPR037066">
    <property type="entry name" value="Plug_dom_sf"/>
</dbReference>
<evidence type="ECO:0000256" key="8">
    <source>
        <dbReference type="ARBA" id="ARBA00023065"/>
    </source>
</evidence>
<keyword evidence="11 18" id="KW-0675">Receptor</keyword>
<feature type="domain" description="TonB-dependent receptor-like beta-barrel" evidence="16">
    <location>
        <begin position="279"/>
        <end position="666"/>
    </location>
</feature>
<dbReference type="PANTHER" id="PTHR32552:SF81">
    <property type="entry name" value="TONB-DEPENDENT OUTER MEMBRANE RECEPTOR"/>
    <property type="match status" value="1"/>
</dbReference>
<organism evidence="18 19">
    <name type="scientific">Roseateles amylovorans</name>
    <dbReference type="NCBI Taxonomy" id="2978473"/>
    <lineage>
        <taxon>Bacteria</taxon>
        <taxon>Pseudomonadati</taxon>
        <taxon>Pseudomonadota</taxon>
        <taxon>Betaproteobacteria</taxon>
        <taxon>Burkholderiales</taxon>
        <taxon>Sphaerotilaceae</taxon>
        <taxon>Roseateles</taxon>
    </lineage>
</organism>
<keyword evidence="3 13" id="KW-0813">Transport</keyword>
<evidence type="ECO:0000256" key="10">
    <source>
        <dbReference type="ARBA" id="ARBA00023136"/>
    </source>
</evidence>
<dbReference type="InterPro" id="IPR036942">
    <property type="entry name" value="Beta-barrel_TonB_sf"/>
</dbReference>
<dbReference type="PROSITE" id="PS52016">
    <property type="entry name" value="TONB_DEPENDENT_REC_3"/>
    <property type="match status" value="1"/>
</dbReference>
<evidence type="ECO:0000313" key="19">
    <source>
        <dbReference type="Proteomes" id="UP001064933"/>
    </source>
</evidence>
<evidence type="ECO:0000256" key="4">
    <source>
        <dbReference type="ARBA" id="ARBA00022452"/>
    </source>
</evidence>
<dbReference type="InterPro" id="IPR039426">
    <property type="entry name" value="TonB-dep_rcpt-like"/>
</dbReference>
<feature type="signal peptide" evidence="15">
    <location>
        <begin position="1"/>
        <end position="38"/>
    </location>
</feature>
<sequence length="710" mass="78128">MTRPSPVTLPERHPLRTTHGLRCSAAAALLWCSAGAWAAPDIVEPAADVVAAPERKLDAVEVHGRHYDNGVGSTDAASQGRIRAELLKSRPALRPGEVLEFVPGLIVTQHSGDGKANQYFLRGFNLDHGTDFATTLDGVPVNIPSNAHGQGYADLNFLIPELVDRIDYRKGPYFAPNGNFAAAGSADMVYRRALDAPFVAVTLGEGAYRRGVVAGSTELSGSLQLLGAAELMRNDGPWSVPEGLDRRNLLLTLSNTRGVDRWQLSLIDYRAHWTSTDQVPQRLIDAGTWQGRPFDRFDAIDPTDGGRTRRTSLSGEWSRDVDGAHSRVAAYAMAYELSLFSNFTYAMERPVTGDQFSQRDDRKVYGLSASHAREHSIGELPARSEVGLQVRQDRADVGLFQTQQRAVIETTRDDRIRETLLSLYGQTSVELAPWARTVVGVRADQGRFHVTHIAGNGDSGRARQTLASPKFSLVLGPWARTELFLNAGRGFHSNDARGVTAAVDPAPGLVKAKGYELGLRSEWLPGLQSSLALWKLDFDSELVYVGDAGATEANRPSKRRGIEWNNRYVPLPWLLVDADFAWTHARFADADPAGNRIPNAVDKVASVGVTLRDLGPWSAGINWRYLGSGALIEDNSERSHSSLTANLRVSRRFGPKTELTLDVFNLFDRKVNDIEYLYESQLPGEATPVMDRHLHPAEPRTLRVTLRRSF</sequence>
<keyword evidence="6 13" id="KW-0812">Transmembrane</keyword>
<evidence type="ECO:0000259" key="17">
    <source>
        <dbReference type="Pfam" id="PF07715"/>
    </source>
</evidence>
<feature type="domain" description="TonB-dependent receptor plug" evidence="17">
    <location>
        <begin position="81"/>
        <end position="184"/>
    </location>
</feature>